<gene>
    <name evidence="1" type="ORF">SAMN04324258_3124</name>
</gene>
<evidence type="ECO:0000313" key="1">
    <source>
        <dbReference type="EMBL" id="SKC72223.1"/>
    </source>
</evidence>
<dbReference type="RefSeq" id="WP_079575368.1">
    <property type="nucleotide sequence ID" value="NZ_FUZQ01000005.1"/>
</dbReference>
<name>A0A1T5L8E8_9MICO</name>
<dbReference type="Proteomes" id="UP000189777">
    <property type="component" value="Unassembled WGS sequence"/>
</dbReference>
<dbReference type="PROSITE" id="PS51257">
    <property type="entry name" value="PROKAR_LIPOPROTEIN"/>
    <property type="match status" value="1"/>
</dbReference>
<protein>
    <submittedName>
        <fullName evidence="1">Uncharacterized protein</fullName>
    </submittedName>
</protein>
<proteinExistence type="predicted"/>
<organism evidence="1 2">
    <name type="scientific">Krasilnikoviella flava</name>
    <dbReference type="NCBI Taxonomy" id="526729"/>
    <lineage>
        <taxon>Bacteria</taxon>
        <taxon>Bacillati</taxon>
        <taxon>Actinomycetota</taxon>
        <taxon>Actinomycetes</taxon>
        <taxon>Micrococcales</taxon>
        <taxon>Promicromonosporaceae</taxon>
        <taxon>Krasilnikoviella</taxon>
    </lineage>
</organism>
<evidence type="ECO:0000313" key="2">
    <source>
        <dbReference type="Proteomes" id="UP000189777"/>
    </source>
</evidence>
<dbReference type="AlphaFoldDB" id="A0A1T5L8E8"/>
<keyword evidence="2" id="KW-1185">Reference proteome</keyword>
<sequence length="76" mass="8418">MRVRPVAVNAVIAWLFVVGSSCFALGATRRTQLPGTVFFHVSAFGALTYNATAAEEDRHVWRAAVQTRVTDRRRSP</sequence>
<accession>A0A1T5L8E8</accession>
<dbReference type="EMBL" id="FUZQ01000005">
    <property type="protein sequence ID" value="SKC72223.1"/>
    <property type="molecule type" value="Genomic_DNA"/>
</dbReference>
<dbReference type="OrthoDB" id="244933at2"/>
<reference evidence="1 2" key="1">
    <citation type="submission" date="2017-02" db="EMBL/GenBank/DDBJ databases">
        <authorList>
            <person name="Peterson S.W."/>
        </authorList>
    </citation>
    <scope>NUCLEOTIDE SEQUENCE [LARGE SCALE GENOMIC DNA]</scope>
    <source>
        <strain evidence="1 2">DSM 21481</strain>
    </source>
</reference>